<organism evidence="7 8">
    <name type="scientific">Devosia ginsengisoli</name>
    <dbReference type="NCBI Taxonomy" id="400770"/>
    <lineage>
        <taxon>Bacteria</taxon>
        <taxon>Pseudomonadati</taxon>
        <taxon>Pseudomonadota</taxon>
        <taxon>Alphaproteobacteria</taxon>
        <taxon>Hyphomicrobiales</taxon>
        <taxon>Devosiaceae</taxon>
        <taxon>Devosia</taxon>
    </lineage>
</organism>
<keyword evidence="8" id="KW-1185">Reference proteome</keyword>
<accession>A0A5B8LV00</accession>
<dbReference type="AlphaFoldDB" id="A0A5B8LV00"/>
<evidence type="ECO:0000256" key="4">
    <source>
        <dbReference type="ARBA" id="ARBA00022989"/>
    </source>
</evidence>
<feature type="transmembrane region" description="Helical" evidence="6">
    <location>
        <begin position="45"/>
        <end position="66"/>
    </location>
</feature>
<evidence type="ECO:0000313" key="7">
    <source>
        <dbReference type="EMBL" id="QDZ11641.1"/>
    </source>
</evidence>
<keyword evidence="2" id="KW-1003">Cell membrane</keyword>
<feature type="transmembrane region" description="Helical" evidence="6">
    <location>
        <begin position="238"/>
        <end position="260"/>
    </location>
</feature>
<evidence type="ECO:0000256" key="6">
    <source>
        <dbReference type="SAM" id="Phobius"/>
    </source>
</evidence>
<evidence type="ECO:0000313" key="8">
    <source>
        <dbReference type="Proteomes" id="UP000315364"/>
    </source>
</evidence>
<feature type="transmembrane region" description="Helical" evidence="6">
    <location>
        <begin position="295"/>
        <end position="320"/>
    </location>
</feature>
<dbReference type="Proteomes" id="UP000315364">
    <property type="component" value="Chromosome"/>
</dbReference>
<feature type="transmembrane region" description="Helical" evidence="6">
    <location>
        <begin position="78"/>
        <end position="103"/>
    </location>
</feature>
<dbReference type="PANTHER" id="PTHR30250">
    <property type="entry name" value="PST FAMILY PREDICTED COLANIC ACID TRANSPORTER"/>
    <property type="match status" value="1"/>
</dbReference>
<evidence type="ECO:0000256" key="5">
    <source>
        <dbReference type="ARBA" id="ARBA00023136"/>
    </source>
</evidence>
<comment type="subcellular location">
    <subcellularLocation>
        <location evidence="1">Cell membrane</location>
        <topology evidence="1">Multi-pass membrane protein</topology>
    </subcellularLocation>
</comment>
<evidence type="ECO:0000256" key="3">
    <source>
        <dbReference type="ARBA" id="ARBA00022692"/>
    </source>
</evidence>
<name>A0A5B8LV00_9HYPH</name>
<protein>
    <submittedName>
        <fullName evidence="7">Oligosaccharide flippase family protein</fullName>
    </submittedName>
</protein>
<gene>
    <name evidence="7" type="ORF">FPZ08_13265</name>
</gene>
<dbReference type="EMBL" id="CP042304">
    <property type="protein sequence ID" value="QDZ11641.1"/>
    <property type="molecule type" value="Genomic_DNA"/>
</dbReference>
<dbReference type="OrthoDB" id="9815248at2"/>
<dbReference type="GO" id="GO:0005886">
    <property type="term" value="C:plasma membrane"/>
    <property type="evidence" value="ECO:0007669"/>
    <property type="project" value="UniProtKB-SubCell"/>
</dbReference>
<dbReference type="PANTHER" id="PTHR30250:SF11">
    <property type="entry name" value="O-ANTIGEN TRANSPORTER-RELATED"/>
    <property type="match status" value="1"/>
</dbReference>
<feature type="transmembrane region" description="Helical" evidence="6">
    <location>
        <begin position="115"/>
        <end position="135"/>
    </location>
</feature>
<feature type="transmembrane region" description="Helical" evidence="6">
    <location>
        <begin position="385"/>
        <end position="406"/>
    </location>
</feature>
<sequence>MTGTRSLLGSVAIYMSANAVAAGVPLLLMPLLTRILSQEDYGRVGMFSVTIVALSALAGLSVYGATGIRYFERNELNFPNYVTSCFAILGASSAVLMLVVLLFSDRLEQVTHLPTSWLVIATLVAMVQFVLQVRLGIWQSAKQPWHFGALRISQSVGDAALTLALVVGLGLAWQGRAAGMAIAAGGVGALAVISLFRSGLIGRQVKKDYVLNALRYGVPLIPHVLGGMLLAMADRFMISSMLGVAETGIYFVSVQIGLAIRLITESVNRAYAPWLIEALRINDYPRDIAAVRMTYAYSTALLAGAILVGWLAPFILPLLVGEAFQAAAPIVGVTALGFAFGGMYLMVTNYLFYAGQTGRLALITISCGALNVGLSYVLLPLNGAIGAAQAFAASQLALFLLTWFAAQRARPMPWLRALTGQG</sequence>
<evidence type="ECO:0000256" key="2">
    <source>
        <dbReference type="ARBA" id="ARBA00022475"/>
    </source>
</evidence>
<feature type="transmembrane region" description="Helical" evidence="6">
    <location>
        <begin position="326"/>
        <end position="353"/>
    </location>
</feature>
<feature type="transmembrane region" description="Helical" evidence="6">
    <location>
        <begin position="180"/>
        <end position="201"/>
    </location>
</feature>
<dbReference type="InterPro" id="IPR050833">
    <property type="entry name" value="Poly_Biosynth_Transport"/>
</dbReference>
<proteinExistence type="predicted"/>
<feature type="transmembrane region" description="Helical" evidence="6">
    <location>
        <begin position="213"/>
        <end position="232"/>
    </location>
</feature>
<reference evidence="7 8" key="1">
    <citation type="submission" date="2019-07" db="EMBL/GenBank/DDBJ databases">
        <title>Full genome sequence of Devosia sp. Gsoil 520.</title>
        <authorList>
            <person name="Im W.-T."/>
        </authorList>
    </citation>
    <scope>NUCLEOTIDE SEQUENCE [LARGE SCALE GENOMIC DNA]</scope>
    <source>
        <strain evidence="7 8">Gsoil 520</strain>
    </source>
</reference>
<keyword evidence="3 6" id="KW-0812">Transmembrane</keyword>
<feature type="transmembrane region" description="Helical" evidence="6">
    <location>
        <begin position="156"/>
        <end position="174"/>
    </location>
</feature>
<keyword evidence="4 6" id="KW-1133">Transmembrane helix</keyword>
<evidence type="ECO:0000256" key="1">
    <source>
        <dbReference type="ARBA" id="ARBA00004651"/>
    </source>
</evidence>
<dbReference type="InterPro" id="IPR002797">
    <property type="entry name" value="Polysacc_synth"/>
</dbReference>
<dbReference type="Pfam" id="PF01943">
    <property type="entry name" value="Polysacc_synt"/>
    <property type="match status" value="1"/>
</dbReference>
<keyword evidence="5 6" id="KW-0472">Membrane</keyword>
<dbReference type="KEGG" id="dea:FPZ08_13265"/>
<feature type="transmembrane region" description="Helical" evidence="6">
    <location>
        <begin position="360"/>
        <end position="379"/>
    </location>
</feature>